<accession>A0A068V168</accession>
<feature type="compositionally biased region" description="Polar residues" evidence="1">
    <location>
        <begin position="469"/>
        <end position="495"/>
    </location>
</feature>
<feature type="region of interest" description="Disordered" evidence="1">
    <location>
        <begin position="429"/>
        <end position="519"/>
    </location>
</feature>
<dbReference type="STRING" id="49390.A0A068V168"/>
<gene>
    <name evidence="3" type="ORF">GSCOC_T00040814001</name>
</gene>
<feature type="domain" description="GBF-interacting protein 1 N-terminal" evidence="2">
    <location>
        <begin position="23"/>
        <end position="82"/>
    </location>
</feature>
<evidence type="ECO:0000259" key="2">
    <source>
        <dbReference type="Pfam" id="PF06972"/>
    </source>
</evidence>
<dbReference type="AlphaFoldDB" id="A0A068V168"/>
<dbReference type="Proteomes" id="UP000295252">
    <property type="component" value="Chromosome VII"/>
</dbReference>
<feature type="region of interest" description="Disordered" evidence="1">
    <location>
        <begin position="275"/>
        <end position="355"/>
    </location>
</feature>
<feature type="region of interest" description="Disordered" evidence="1">
    <location>
        <begin position="73"/>
        <end position="168"/>
    </location>
</feature>
<dbReference type="Pfam" id="PF06972">
    <property type="entry name" value="GIP1_N"/>
    <property type="match status" value="1"/>
</dbReference>
<keyword evidence="4" id="KW-1185">Reference proteome</keyword>
<dbReference type="InterPro" id="IPR009060">
    <property type="entry name" value="UBA-like_sf"/>
</dbReference>
<dbReference type="InParanoid" id="A0A068V168"/>
<feature type="compositionally biased region" description="Low complexity" evidence="1">
    <location>
        <begin position="211"/>
        <end position="224"/>
    </location>
</feature>
<feature type="compositionally biased region" description="Basic and acidic residues" evidence="1">
    <location>
        <begin position="126"/>
        <end position="138"/>
    </location>
</feature>
<dbReference type="Gramene" id="CDP14411">
    <property type="protein sequence ID" value="CDP14411"/>
    <property type="gene ID" value="GSCOC_T00040814001"/>
</dbReference>
<dbReference type="PhylomeDB" id="A0A068V168"/>
<name>A0A068V168_COFCA</name>
<sequence>MSSSGGGGGGGWSGDRDVVRVSIPSNVRKIIQSIKEITGNHSEEDIYAMLKECSMDPNETTQKLLLQDTFHEVRRKRDRKKENLNKEPADSRWKSGVQGRGNRGRGTHSSRNISHDKAAGARKLASAKDNESNLDIDKGVSMSSLNTPWESEGKEPNSAASSLGATANGPTAIVSRNLTVMHDNEKLEEHLGPSATSSENRDQFAEQMPDSSNFSTSMSSSQPSGAYFLSSDPVSLSLQDSRQSSAVGTMKHGVGIQSSAVEQISAVSEIASGLDESGNSNVHGKMPSKAHGNGKNQHLDSSHTAASAVSRPSSNYSNRSQVIGPQKVGPNKEWKPKSTIPSLSQGSGTLASSEAPALSVEASTKMATALNDLDSKEANVRLQRKFEELHVSDGQHVIIPHHLHVPEAEKLGFCFGSFDTSFGISTSSINAPENDHSASSSETSDGNEAAEEQFSSNQNAFVAVEEGNSPENNHSSTDALENLSSGEGGVSSSNALDYDESKQESTPGGNQYTASHTTPNYGFGFMPPIVRSQLAPFESSESQTRDVSRLPAFVVQPTIDPTSYYAQFYRSGADSDGRISPFHPAGVASKYSGNFAMLSPQTSQSPQEPSNPLVLSTATPTPLITQAAGVMQSSIAATQQPVSVFRPPAGLHLPHYPSNYVPYGHYISPFYVPPAIHQFISNGAFPQQPQGSNLYPAPPAAAAKYPLPQYKPGTNPNNSSHVGIPGSYMPYGSSMANYNPNAASATGNSTTNEDLATSHLKENSLYESSQQSEGSGVWIAPPGRDFSSLQASSFYNFPQGQMAFAPAQPGHGTFAGIYHPAQPVNATTVNPLLQQSQTMASPLDVVGPTASAYQQPQHSQMNWPNNF</sequence>
<feature type="compositionally biased region" description="Polar residues" evidence="1">
    <location>
        <begin position="158"/>
        <end position="168"/>
    </location>
</feature>
<dbReference type="SUPFAM" id="SSF46934">
    <property type="entry name" value="UBA-like"/>
    <property type="match status" value="1"/>
</dbReference>
<protein>
    <recommendedName>
        <fullName evidence="2">GBF-interacting protein 1 N-terminal domain-containing protein</fullName>
    </recommendedName>
</protein>
<evidence type="ECO:0000256" key="1">
    <source>
        <dbReference type="SAM" id="MobiDB-lite"/>
    </source>
</evidence>
<feature type="compositionally biased region" description="Polar residues" evidence="1">
    <location>
        <begin position="504"/>
        <end position="519"/>
    </location>
</feature>
<dbReference type="PANTHER" id="PTHR46775">
    <property type="entry name" value="FLOCCULATION PROTEIN (DUF1296)"/>
    <property type="match status" value="1"/>
</dbReference>
<organism evidence="3 4">
    <name type="scientific">Coffea canephora</name>
    <name type="common">Robusta coffee</name>
    <dbReference type="NCBI Taxonomy" id="49390"/>
    <lineage>
        <taxon>Eukaryota</taxon>
        <taxon>Viridiplantae</taxon>
        <taxon>Streptophyta</taxon>
        <taxon>Embryophyta</taxon>
        <taxon>Tracheophyta</taxon>
        <taxon>Spermatophyta</taxon>
        <taxon>Magnoliopsida</taxon>
        <taxon>eudicotyledons</taxon>
        <taxon>Gunneridae</taxon>
        <taxon>Pentapetalae</taxon>
        <taxon>asterids</taxon>
        <taxon>lamiids</taxon>
        <taxon>Gentianales</taxon>
        <taxon>Rubiaceae</taxon>
        <taxon>Ixoroideae</taxon>
        <taxon>Gardenieae complex</taxon>
        <taxon>Bertiereae - Coffeeae clade</taxon>
        <taxon>Coffeeae</taxon>
        <taxon>Coffea</taxon>
    </lineage>
</organism>
<evidence type="ECO:0000313" key="4">
    <source>
        <dbReference type="Proteomes" id="UP000295252"/>
    </source>
</evidence>
<feature type="compositionally biased region" description="Polar residues" evidence="1">
    <location>
        <begin position="429"/>
        <end position="446"/>
    </location>
</feature>
<feature type="compositionally biased region" description="Polar residues" evidence="1">
    <location>
        <begin position="339"/>
        <end position="352"/>
    </location>
</feature>
<dbReference type="FunCoup" id="A0A068V168">
    <property type="interactions" value="2630"/>
</dbReference>
<dbReference type="OMA" id="TQMNWPS"/>
<dbReference type="InterPro" id="IPR044277">
    <property type="entry name" value="GIP1"/>
</dbReference>
<dbReference type="EMBL" id="HG739168">
    <property type="protein sequence ID" value="CDP14411.1"/>
    <property type="molecule type" value="Genomic_DNA"/>
</dbReference>
<evidence type="ECO:0000313" key="3">
    <source>
        <dbReference type="EMBL" id="CDP14411.1"/>
    </source>
</evidence>
<proteinExistence type="predicted"/>
<feature type="compositionally biased region" description="Polar residues" evidence="1">
    <location>
        <begin position="302"/>
        <end position="323"/>
    </location>
</feature>
<dbReference type="PANTHER" id="PTHR46775:SF1">
    <property type="entry name" value="FLOCCULATION PROTEIN (DUF1296)"/>
    <property type="match status" value="1"/>
</dbReference>
<feature type="compositionally biased region" description="Basic and acidic residues" evidence="1">
    <location>
        <begin position="80"/>
        <end position="93"/>
    </location>
</feature>
<dbReference type="OrthoDB" id="753279at2759"/>
<dbReference type="GO" id="GO:0051082">
    <property type="term" value="F:unfolded protein binding"/>
    <property type="evidence" value="ECO:0007669"/>
    <property type="project" value="TreeGrafter"/>
</dbReference>
<feature type="region of interest" description="Disordered" evidence="1">
    <location>
        <begin position="189"/>
        <end position="231"/>
    </location>
</feature>
<reference evidence="4" key="1">
    <citation type="journal article" date="2014" name="Science">
        <title>The coffee genome provides insight into the convergent evolution of caffeine biosynthesis.</title>
        <authorList>
            <person name="Denoeud F."/>
            <person name="Carretero-Paulet L."/>
            <person name="Dereeper A."/>
            <person name="Droc G."/>
            <person name="Guyot R."/>
            <person name="Pietrella M."/>
            <person name="Zheng C."/>
            <person name="Alberti A."/>
            <person name="Anthony F."/>
            <person name="Aprea G."/>
            <person name="Aury J.M."/>
            <person name="Bento P."/>
            <person name="Bernard M."/>
            <person name="Bocs S."/>
            <person name="Campa C."/>
            <person name="Cenci A."/>
            <person name="Combes M.C."/>
            <person name="Crouzillat D."/>
            <person name="Da Silva C."/>
            <person name="Daddiego L."/>
            <person name="De Bellis F."/>
            <person name="Dussert S."/>
            <person name="Garsmeur O."/>
            <person name="Gayraud T."/>
            <person name="Guignon V."/>
            <person name="Jahn K."/>
            <person name="Jamilloux V."/>
            <person name="Joet T."/>
            <person name="Labadie K."/>
            <person name="Lan T."/>
            <person name="Leclercq J."/>
            <person name="Lepelley M."/>
            <person name="Leroy T."/>
            <person name="Li L.T."/>
            <person name="Librado P."/>
            <person name="Lopez L."/>
            <person name="Munoz A."/>
            <person name="Noel B."/>
            <person name="Pallavicini A."/>
            <person name="Perrotta G."/>
            <person name="Poncet V."/>
            <person name="Pot D."/>
            <person name="Priyono X."/>
            <person name="Rigoreau M."/>
            <person name="Rouard M."/>
            <person name="Rozas J."/>
            <person name="Tranchant-Dubreuil C."/>
            <person name="VanBuren R."/>
            <person name="Zhang Q."/>
            <person name="Andrade A.C."/>
            <person name="Argout X."/>
            <person name="Bertrand B."/>
            <person name="de Kochko A."/>
            <person name="Graziosi G."/>
            <person name="Henry R.J."/>
            <person name="Jayarama X."/>
            <person name="Ming R."/>
            <person name="Nagai C."/>
            <person name="Rounsley S."/>
            <person name="Sankoff D."/>
            <person name="Giuliano G."/>
            <person name="Albert V.A."/>
            <person name="Wincker P."/>
            <person name="Lashermes P."/>
        </authorList>
    </citation>
    <scope>NUCLEOTIDE SEQUENCE [LARGE SCALE GENOMIC DNA]</scope>
    <source>
        <strain evidence="4">cv. DH200-94</strain>
    </source>
</reference>
<dbReference type="InterPro" id="IPR009719">
    <property type="entry name" value="GIP1_N"/>
</dbReference>